<dbReference type="InterPro" id="IPR014017">
    <property type="entry name" value="DNA_helicase_UvrD-like_C"/>
</dbReference>
<evidence type="ECO:0000256" key="9">
    <source>
        <dbReference type="PROSITE-ProRule" id="PRU00560"/>
    </source>
</evidence>
<keyword evidence="2 9" id="KW-0378">Hydrolase</keyword>
<dbReference type="Gene3D" id="3.40.50.300">
    <property type="entry name" value="P-loop containing nucleotide triphosphate hydrolases"/>
    <property type="match status" value="2"/>
</dbReference>
<dbReference type="GO" id="GO:0043138">
    <property type="term" value="F:3'-5' DNA helicase activity"/>
    <property type="evidence" value="ECO:0007669"/>
    <property type="project" value="UniProtKB-EC"/>
</dbReference>
<keyword evidence="3 9" id="KW-0347">Helicase</keyword>
<feature type="domain" description="NERD" evidence="10">
    <location>
        <begin position="15"/>
        <end position="130"/>
    </location>
</feature>
<evidence type="ECO:0000256" key="4">
    <source>
        <dbReference type="ARBA" id="ARBA00022840"/>
    </source>
</evidence>
<organism evidence="12 13">
    <name type="scientific">Extensimonas vulgaris</name>
    <dbReference type="NCBI Taxonomy" id="1031594"/>
    <lineage>
        <taxon>Bacteria</taxon>
        <taxon>Pseudomonadati</taxon>
        <taxon>Pseudomonadota</taxon>
        <taxon>Betaproteobacteria</taxon>
        <taxon>Burkholderiales</taxon>
        <taxon>Comamonadaceae</taxon>
        <taxon>Extensimonas</taxon>
    </lineage>
</organism>
<dbReference type="GO" id="GO:0005829">
    <property type="term" value="C:cytosol"/>
    <property type="evidence" value="ECO:0007669"/>
    <property type="project" value="TreeGrafter"/>
</dbReference>
<dbReference type="GO" id="GO:0005524">
    <property type="term" value="F:ATP binding"/>
    <property type="evidence" value="ECO:0007669"/>
    <property type="project" value="UniProtKB-UniRule"/>
</dbReference>
<dbReference type="OrthoDB" id="393237at2"/>
<dbReference type="PANTHER" id="PTHR11070">
    <property type="entry name" value="UVRD / RECB / PCRA DNA HELICASE FAMILY MEMBER"/>
    <property type="match status" value="1"/>
</dbReference>
<accession>A0A369AP95</accession>
<evidence type="ECO:0000256" key="3">
    <source>
        <dbReference type="ARBA" id="ARBA00022806"/>
    </source>
</evidence>
<keyword evidence="5" id="KW-0413">Isomerase</keyword>
<protein>
    <recommendedName>
        <fullName evidence="7">DNA 3'-5' helicase</fullName>
        <ecNumber evidence="7">5.6.2.4</ecNumber>
    </recommendedName>
</protein>
<dbReference type="PROSITE" id="PS51198">
    <property type="entry name" value="UVRD_HELICASE_ATP_BIND"/>
    <property type="match status" value="1"/>
</dbReference>
<dbReference type="SUPFAM" id="SSF52540">
    <property type="entry name" value="P-loop containing nucleoside triphosphate hydrolases"/>
    <property type="match status" value="1"/>
</dbReference>
<dbReference type="Pfam" id="PF13361">
    <property type="entry name" value="UvrD_C"/>
    <property type="match status" value="2"/>
</dbReference>
<dbReference type="Pfam" id="PF08378">
    <property type="entry name" value="NERD"/>
    <property type="match status" value="1"/>
</dbReference>
<comment type="catalytic activity">
    <reaction evidence="8">
        <text>ATP + H2O = ADP + phosphate + H(+)</text>
        <dbReference type="Rhea" id="RHEA:13065"/>
        <dbReference type="ChEBI" id="CHEBI:15377"/>
        <dbReference type="ChEBI" id="CHEBI:15378"/>
        <dbReference type="ChEBI" id="CHEBI:30616"/>
        <dbReference type="ChEBI" id="CHEBI:43474"/>
        <dbReference type="ChEBI" id="CHEBI:456216"/>
        <dbReference type="EC" id="5.6.2.4"/>
    </reaction>
</comment>
<dbReference type="InterPro" id="IPR011528">
    <property type="entry name" value="NERD"/>
</dbReference>
<gene>
    <name evidence="12" type="ORF">DFR45_106152</name>
</gene>
<keyword evidence="1 9" id="KW-0547">Nucleotide-binding</keyword>
<reference evidence="12 13" key="1">
    <citation type="submission" date="2018-07" db="EMBL/GenBank/DDBJ databases">
        <title>Genomic Encyclopedia of Type Strains, Phase IV (KMG-IV): sequencing the most valuable type-strain genomes for metagenomic binning, comparative biology and taxonomic classification.</title>
        <authorList>
            <person name="Goeker M."/>
        </authorList>
    </citation>
    <scope>NUCLEOTIDE SEQUENCE [LARGE SCALE GENOMIC DNA]</scope>
    <source>
        <strain evidence="12 13">DSM 100911</strain>
    </source>
</reference>
<dbReference type="PROSITE" id="PS50965">
    <property type="entry name" value="NERD"/>
    <property type="match status" value="1"/>
</dbReference>
<proteinExistence type="predicted"/>
<dbReference type="PANTHER" id="PTHR11070:SF45">
    <property type="entry name" value="DNA 3'-5' HELICASE"/>
    <property type="match status" value="1"/>
</dbReference>
<dbReference type="Proteomes" id="UP000252174">
    <property type="component" value="Unassembled WGS sequence"/>
</dbReference>
<dbReference type="InterPro" id="IPR027417">
    <property type="entry name" value="P-loop_NTPase"/>
</dbReference>
<evidence type="ECO:0000256" key="1">
    <source>
        <dbReference type="ARBA" id="ARBA00022741"/>
    </source>
</evidence>
<dbReference type="GO" id="GO:0000725">
    <property type="term" value="P:recombinational repair"/>
    <property type="evidence" value="ECO:0007669"/>
    <property type="project" value="TreeGrafter"/>
</dbReference>
<dbReference type="Pfam" id="PF00580">
    <property type="entry name" value="UvrD-helicase"/>
    <property type="match status" value="1"/>
</dbReference>
<keyword evidence="13" id="KW-1185">Reference proteome</keyword>
<evidence type="ECO:0000256" key="7">
    <source>
        <dbReference type="ARBA" id="ARBA00034808"/>
    </source>
</evidence>
<comment type="caution">
    <text evidence="12">The sequence shown here is derived from an EMBL/GenBank/DDBJ whole genome shotgun (WGS) entry which is preliminary data.</text>
</comment>
<dbReference type="InterPro" id="IPR014016">
    <property type="entry name" value="UvrD-like_ATP-bd"/>
</dbReference>
<evidence type="ECO:0000313" key="12">
    <source>
        <dbReference type="EMBL" id="RCX09264.1"/>
    </source>
</evidence>
<evidence type="ECO:0000259" key="11">
    <source>
        <dbReference type="PROSITE" id="PS51198"/>
    </source>
</evidence>
<keyword evidence="4 9" id="KW-0067">ATP-binding</keyword>
<sequence>MALFPQGLTQIDKRCANAGERAVLHQLKRCLSDDYLVWHDVPIGPKARQPDFVVFSPRRGLLILEVKHWAWGSLRAYNRDSVELATARGLVTVAHPLLQARGYALELNEVLERDPALIQDAPPFRGKSRVPYGWGCVLSNVRRKQVEGTDFAEVFPDFKTLLRDDLSEELDPYEFEKRLWGMYAGWTPQALTLPQRDRVRWHLFPEVRVQQASLFEAQEQTAPTLALPDLMQVMDLQQEQVARTLGEGHRVIHGPAGSGKTMILIFRAQQLAAAAASERPILVLCFNRILAQRIEGSLRQRGVDERVQVRTFHGWCQDMVRTYQLDVPQHLAGDAYFAALAETVERAVARGLVPGGQYLALLIDEAHDFEDAWLRVAARMVDPATNALLVLYDDAQSIYQKKRRRFNFASVGIQAQGRTSILKLNYRNTAEVLALAMHCAQGLLADRPATDDQMQAVQPSSAGRRGPLPVLLQAPNVRAEAELVAERIAQALADGRAPDEVAVLFRTRQRMVLVAAALQRRGIAVQSMATPGFRAFVWKRPSVRLMTLHSSKGLEFPLVVIAGLDALPWKGEPLDEELRLLYVGMTRATHELVLSAAGTSPMVQRVHNSLEAVALQFAEQEAHV</sequence>
<dbReference type="GO" id="GO:0003677">
    <property type="term" value="F:DNA binding"/>
    <property type="evidence" value="ECO:0007669"/>
    <property type="project" value="InterPro"/>
</dbReference>
<dbReference type="EMBL" id="QPJU01000006">
    <property type="protein sequence ID" value="RCX09264.1"/>
    <property type="molecule type" value="Genomic_DNA"/>
</dbReference>
<dbReference type="AlphaFoldDB" id="A0A369AP95"/>
<evidence type="ECO:0000256" key="2">
    <source>
        <dbReference type="ARBA" id="ARBA00022801"/>
    </source>
</evidence>
<evidence type="ECO:0000313" key="13">
    <source>
        <dbReference type="Proteomes" id="UP000252174"/>
    </source>
</evidence>
<evidence type="ECO:0000256" key="5">
    <source>
        <dbReference type="ARBA" id="ARBA00023235"/>
    </source>
</evidence>
<dbReference type="CDD" id="cd18807">
    <property type="entry name" value="SF1_C_UvrD"/>
    <property type="match status" value="1"/>
</dbReference>
<evidence type="ECO:0000256" key="6">
    <source>
        <dbReference type="ARBA" id="ARBA00034617"/>
    </source>
</evidence>
<evidence type="ECO:0000256" key="8">
    <source>
        <dbReference type="ARBA" id="ARBA00048988"/>
    </source>
</evidence>
<dbReference type="RefSeq" id="WP_114483605.1">
    <property type="nucleotide sequence ID" value="NZ_QPJU01000006.1"/>
</dbReference>
<name>A0A369AP95_9BURK</name>
<feature type="binding site" evidence="9">
    <location>
        <begin position="254"/>
        <end position="261"/>
    </location>
    <ligand>
        <name>ATP</name>
        <dbReference type="ChEBI" id="CHEBI:30616"/>
    </ligand>
</feature>
<feature type="domain" description="UvrD-like helicase ATP-binding" evidence="11">
    <location>
        <begin position="233"/>
        <end position="552"/>
    </location>
</feature>
<dbReference type="EC" id="5.6.2.4" evidence="7"/>
<dbReference type="InterPro" id="IPR000212">
    <property type="entry name" value="DNA_helicase_UvrD/REP"/>
</dbReference>
<evidence type="ECO:0000259" key="10">
    <source>
        <dbReference type="PROSITE" id="PS50965"/>
    </source>
</evidence>
<dbReference type="GO" id="GO:0016887">
    <property type="term" value="F:ATP hydrolysis activity"/>
    <property type="evidence" value="ECO:0007669"/>
    <property type="project" value="RHEA"/>
</dbReference>
<comment type="catalytic activity">
    <reaction evidence="6">
        <text>Couples ATP hydrolysis with the unwinding of duplex DNA by translocating in the 3'-5' direction.</text>
        <dbReference type="EC" id="5.6.2.4"/>
    </reaction>
</comment>